<dbReference type="PANTHER" id="PTHR22803">
    <property type="entry name" value="MANNOSE, PHOSPHOLIPASE, LECTIN RECEPTOR RELATED"/>
    <property type="match status" value="1"/>
</dbReference>
<dbReference type="OMA" id="WIDRSSW"/>
<dbReference type="MEROPS" id="I63.001"/>
<reference evidence="5" key="3">
    <citation type="submission" date="2025-09" db="UniProtKB">
        <authorList>
            <consortium name="Ensembl"/>
        </authorList>
    </citation>
    <scope>IDENTIFICATION</scope>
</reference>
<organism evidence="5 6">
    <name type="scientific">Monodelphis domestica</name>
    <name type="common">Gray short-tailed opossum</name>
    <dbReference type="NCBI Taxonomy" id="13616"/>
    <lineage>
        <taxon>Eukaryota</taxon>
        <taxon>Metazoa</taxon>
        <taxon>Chordata</taxon>
        <taxon>Craniata</taxon>
        <taxon>Vertebrata</taxon>
        <taxon>Euteleostomi</taxon>
        <taxon>Mammalia</taxon>
        <taxon>Metatheria</taxon>
        <taxon>Didelphimorphia</taxon>
        <taxon>Didelphidae</taxon>
        <taxon>Monodelphis</taxon>
    </lineage>
</organism>
<name>F6UJA1_MONDO</name>
<dbReference type="InterPro" id="IPR001304">
    <property type="entry name" value="C-type_lectin-like"/>
</dbReference>
<dbReference type="PRINTS" id="PR00770">
    <property type="entry name" value="EMAJORBASICP"/>
</dbReference>
<dbReference type="Bgee" id="ENSMODG00000025542">
    <property type="expression patterns" value="Expressed in lung"/>
</dbReference>
<dbReference type="Proteomes" id="UP000002280">
    <property type="component" value="Chromosome 5"/>
</dbReference>
<dbReference type="InterPro" id="IPR050111">
    <property type="entry name" value="C-type_lectin/snaclec_domain"/>
</dbReference>
<keyword evidence="6" id="KW-1185">Reference proteome</keyword>
<evidence type="ECO:0000313" key="6">
    <source>
        <dbReference type="Proteomes" id="UP000002280"/>
    </source>
</evidence>
<evidence type="ECO:0000256" key="2">
    <source>
        <dbReference type="ARBA" id="ARBA00023157"/>
    </source>
</evidence>
<dbReference type="PROSITE" id="PS50041">
    <property type="entry name" value="C_TYPE_LECTIN_2"/>
    <property type="match status" value="1"/>
</dbReference>
<keyword evidence="2" id="KW-1015">Disulfide bond</keyword>
<dbReference type="InterPro" id="IPR002352">
    <property type="entry name" value="Eosinophil_major_basic"/>
</dbReference>
<dbReference type="HOGENOM" id="CLU_107200_1_0_1"/>
<evidence type="ECO:0000256" key="1">
    <source>
        <dbReference type="ARBA" id="ARBA00022734"/>
    </source>
</evidence>
<dbReference type="GO" id="GO:0006955">
    <property type="term" value="P:immune response"/>
    <property type="evidence" value="ECO:0007669"/>
    <property type="project" value="InterPro"/>
</dbReference>
<dbReference type="SMART" id="SM00034">
    <property type="entry name" value="CLECT"/>
    <property type="match status" value="1"/>
</dbReference>
<dbReference type="Ensembl" id="ENSMODT00000039931.2">
    <property type="protein sequence ID" value="ENSMODP00000038331.2"/>
    <property type="gene ID" value="ENSMODG00000025542.2"/>
</dbReference>
<dbReference type="SUPFAM" id="SSF56436">
    <property type="entry name" value="C-type lectin-like"/>
    <property type="match status" value="1"/>
</dbReference>
<evidence type="ECO:0000313" key="5">
    <source>
        <dbReference type="Ensembl" id="ENSMODP00000038331.2"/>
    </source>
</evidence>
<protein>
    <recommendedName>
        <fullName evidence="4">C-type lectin domain-containing protein</fullName>
    </recommendedName>
</protein>
<feature type="domain" description="C-type lectin" evidence="4">
    <location>
        <begin position="91"/>
        <end position="210"/>
    </location>
</feature>
<evidence type="ECO:0000259" key="4">
    <source>
        <dbReference type="PROSITE" id="PS50041"/>
    </source>
</evidence>
<dbReference type="PROSITE" id="PS00615">
    <property type="entry name" value="C_TYPE_LECTIN_1"/>
    <property type="match status" value="1"/>
</dbReference>
<reference evidence="5" key="2">
    <citation type="submission" date="2025-08" db="UniProtKB">
        <authorList>
            <consortium name="Ensembl"/>
        </authorList>
    </citation>
    <scope>IDENTIFICATION</scope>
</reference>
<sequence length="211" mass="24152">MKFVLILSLALLRTVSCLLLSKFFNSLPLFSPPILSEELEMPEKGEVLTSVDNSFEKEKEETTELVPAAKEKNTLCPKEEDTVYVPGKPGLQTDKYVLGRALKTFTEAQKYCQKKFKGNLVSIHSYYCNYKLQHLIAGINQGQVWIGLFLLCLFLKGFWKKFRWTDGSSWNFSYWAIGQPFFGWGRCVALGKNGSWRRSPCLRPLPFICSL</sequence>
<evidence type="ECO:0000256" key="3">
    <source>
        <dbReference type="SAM" id="SignalP"/>
    </source>
</evidence>
<dbReference type="eggNOG" id="KOG4297">
    <property type="taxonomic scope" value="Eukaryota"/>
</dbReference>
<dbReference type="InterPro" id="IPR016186">
    <property type="entry name" value="C-type_lectin-like/link_sf"/>
</dbReference>
<feature type="signal peptide" evidence="3">
    <location>
        <begin position="1"/>
        <end position="17"/>
    </location>
</feature>
<dbReference type="GeneTree" id="ENSGT00440000039859"/>
<accession>F6UJA1</accession>
<dbReference type="InterPro" id="IPR018378">
    <property type="entry name" value="C-type_lectin_CS"/>
</dbReference>
<dbReference type="AlphaFoldDB" id="F6UJA1"/>
<keyword evidence="3" id="KW-0732">Signal</keyword>
<feature type="chain" id="PRO_5023890763" description="C-type lectin domain-containing protein" evidence="3">
    <location>
        <begin position="18"/>
        <end position="211"/>
    </location>
</feature>
<proteinExistence type="predicted"/>
<dbReference type="GO" id="GO:0030246">
    <property type="term" value="F:carbohydrate binding"/>
    <property type="evidence" value="ECO:0007669"/>
    <property type="project" value="UniProtKB-KW"/>
</dbReference>
<dbReference type="Gene3D" id="3.10.100.10">
    <property type="entry name" value="Mannose-Binding Protein A, subunit A"/>
    <property type="match status" value="1"/>
</dbReference>
<dbReference type="Pfam" id="PF00059">
    <property type="entry name" value="Lectin_C"/>
    <property type="match status" value="1"/>
</dbReference>
<reference evidence="5 6" key="1">
    <citation type="journal article" date="2007" name="Nature">
        <title>Genome of the marsupial Monodelphis domestica reveals innovation in non-coding sequences.</title>
        <authorList>
            <person name="Mikkelsen T.S."/>
            <person name="Wakefield M.J."/>
            <person name="Aken B."/>
            <person name="Amemiya C.T."/>
            <person name="Chang J.L."/>
            <person name="Duke S."/>
            <person name="Garber M."/>
            <person name="Gentles A.J."/>
            <person name="Goodstadt L."/>
            <person name="Heger A."/>
            <person name="Jurka J."/>
            <person name="Kamal M."/>
            <person name="Mauceli E."/>
            <person name="Searle S.M."/>
            <person name="Sharpe T."/>
            <person name="Baker M.L."/>
            <person name="Batzer M.A."/>
            <person name="Benos P.V."/>
            <person name="Belov K."/>
            <person name="Clamp M."/>
            <person name="Cook A."/>
            <person name="Cuff J."/>
            <person name="Das R."/>
            <person name="Davidow L."/>
            <person name="Deakin J.E."/>
            <person name="Fazzari M.J."/>
            <person name="Glass J.L."/>
            <person name="Grabherr M."/>
            <person name="Greally J.M."/>
            <person name="Gu W."/>
            <person name="Hore T.A."/>
            <person name="Huttley G.A."/>
            <person name="Kleber M."/>
            <person name="Jirtle R.L."/>
            <person name="Koina E."/>
            <person name="Lee J.T."/>
            <person name="Mahony S."/>
            <person name="Marra M.A."/>
            <person name="Miller R.D."/>
            <person name="Nicholls R.D."/>
            <person name="Oda M."/>
            <person name="Papenfuss A.T."/>
            <person name="Parra Z.E."/>
            <person name="Pollock D.D."/>
            <person name="Ray D.A."/>
            <person name="Schein J.E."/>
            <person name="Speed T.P."/>
            <person name="Thompson K."/>
            <person name="VandeBerg J.L."/>
            <person name="Wade C.M."/>
            <person name="Walker J.A."/>
            <person name="Waters P.D."/>
            <person name="Webber C."/>
            <person name="Weidman J.R."/>
            <person name="Xie X."/>
            <person name="Zody M.C."/>
            <person name="Baldwin J."/>
            <person name="Abdouelleil A."/>
            <person name="Abdulkadir J."/>
            <person name="Abebe A."/>
            <person name="Abera B."/>
            <person name="Abreu J."/>
            <person name="Acer S.C."/>
            <person name="Aftuck L."/>
            <person name="Alexander A."/>
            <person name="An P."/>
            <person name="Anderson E."/>
            <person name="Anderson S."/>
            <person name="Arachi H."/>
            <person name="Azer M."/>
            <person name="Bachantsang P."/>
            <person name="Barry A."/>
            <person name="Bayul T."/>
            <person name="Berlin A."/>
            <person name="Bessette D."/>
            <person name="Bloom T."/>
            <person name="Bloom T."/>
            <person name="Boguslavskiy L."/>
            <person name="Bonnet C."/>
            <person name="Boukhgalter B."/>
            <person name="Bourzgui I."/>
            <person name="Brown A."/>
            <person name="Cahill P."/>
            <person name="Channer S."/>
            <person name="Cheshatsang Y."/>
            <person name="Chuda L."/>
            <person name="Citroen M."/>
            <person name="Collymore A."/>
            <person name="Cooke P."/>
            <person name="Costello M."/>
            <person name="D'Aco K."/>
            <person name="Daza R."/>
            <person name="De Haan G."/>
            <person name="DeGray S."/>
            <person name="DeMaso C."/>
            <person name="Dhargay N."/>
            <person name="Dooley K."/>
            <person name="Dooley E."/>
            <person name="Doricent M."/>
            <person name="Dorje P."/>
            <person name="Dorjee K."/>
            <person name="Dupes A."/>
            <person name="Elong R."/>
            <person name="Falk J."/>
            <person name="Farina A."/>
            <person name="Faro S."/>
            <person name="Ferguson D."/>
            <person name="Fisher S."/>
            <person name="Foley C.D."/>
            <person name="Franke A."/>
            <person name="Friedrich D."/>
            <person name="Gadbois L."/>
            <person name="Gearin G."/>
            <person name="Gearin C.R."/>
            <person name="Giannoukos G."/>
            <person name="Goode T."/>
            <person name="Graham J."/>
            <person name="Grandbois E."/>
            <person name="Grewal S."/>
            <person name="Gyaltsen K."/>
            <person name="Hafez N."/>
            <person name="Hagos B."/>
            <person name="Hall J."/>
            <person name="Henson C."/>
            <person name="Hollinger A."/>
            <person name="Honan T."/>
            <person name="Huard M.D."/>
            <person name="Hughes L."/>
            <person name="Hurhula B."/>
            <person name="Husby M.E."/>
            <person name="Kamat A."/>
            <person name="Kanga B."/>
            <person name="Kashin S."/>
            <person name="Khazanovich D."/>
            <person name="Kisner P."/>
            <person name="Lance K."/>
            <person name="Lara M."/>
            <person name="Lee W."/>
            <person name="Lennon N."/>
            <person name="Letendre F."/>
            <person name="LeVine R."/>
            <person name="Lipovsky A."/>
            <person name="Liu X."/>
            <person name="Liu J."/>
            <person name="Liu S."/>
            <person name="Lokyitsang T."/>
            <person name="Lokyitsang Y."/>
            <person name="Lubonja R."/>
            <person name="Lui A."/>
            <person name="MacDonald P."/>
            <person name="Magnisalis V."/>
            <person name="Maru K."/>
            <person name="Matthews C."/>
            <person name="McCusker W."/>
            <person name="McDonough S."/>
            <person name="Mehta T."/>
            <person name="Meldrim J."/>
            <person name="Meneus L."/>
            <person name="Mihai O."/>
            <person name="Mihalev A."/>
            <person name="Mihova T."/>
            <person name="Mittelman R."/>
            <person name="Mlenga V."/>
            <person name="Montmayeur A."/>
            <person name="Mulrain L."/>
            <person name="Navidi A."/>
            <person name="Naylor J."/>
            <person name="Negash T."/>
            <person name="Nguyen T."/>
            <person name="Nguyen N."/>
            <person name="Nicol R."/>
            <person name="Norbu C."/>
            <person name="Norbu N."/>
            <person name="Novod N."/>
            <person name="O'Neill B."/>
            <person name="Osman S."/>
            <person name="Markiewicz E."/>
            <person name="Oyono O.L."/>
            <person name="Patti C."/>
            <person name="Phunkhang P."/>
            <person name="Pierre F."/>
            <person name="Priest M."/>
            <person name="Raghuraman S."/>
            <person name="Rege F."/>
            <person name="Reyes R."/>
            <person name="Rise C."/>
            <person name="Rogov P."/>
            <person name="Ross K."/>
            <person name="Ryan E."/>
            <person name="Settipalli S."/>
            <person name="Shea T."/>
            <person name="Sherpa N."/>
            <person name="Shi L."/>
            <person name="Shih D."/>
            <person name="Sparrow T."/>
            <person name="Spaulding J."/>
            <person name="Stalker J."/>
            <person name="Stange-Thomann N."/>
            <person name="Stavropoulos S."/>
            <person name="Stone C."/>
            <person name="Strader C."/>
            <person name="Tesfaye S."/>
            <person name="Thomson T."/>
            <person name="Thoulutsang Y."/>
            <person name="Thoulutsang D."/>
            <person name="Topham K."/>
            <person name="Topping I."/>
            <person name="Tsamla T."/>
            <person name="Vassiliev H."/>
            <person name="Vo A."/>
            <person name="Wangchuk T."/>
            <person name="Wangdi T."/>
            <person name="Weiand M."/>
            <person name="Wilkinson J."/>
            <person name="Wilson A."/>
            <person name="Yadav S."/>
            <person name="Young G."/>
            <person name="Yu Q."/>
            <person name="Zembek L."/>
            <person name="Zhong D."/>
            <person name="Zimmer A."/>
            <person name="Zwirko Z."/>
            <person name="Jaffe D.B."/>
            <person name="Alvarez P."/>
            <person name="Brockman W."/>
            <person name="Butler J."/>
            <person name="Chin C."/>
            <person name="Gnerre S."/>
            <person name="MacCallum I."/>
            <person name="Graves J.A."/>
            <person name="Ponting C.P."/>
            <person name="Breen M."/>
            <person name="Samollow P.B."/>
            <person name="Lander E.S."/>
            <person name="Lindblad-Toh K."/>
        </authorList>
    </citation>
    <scope>NUCLEOTIDE SEQUENCE [LARGE SCALE GENOMIC DNA]</scope>
</reference>
<dbReference type="InterPro" id="IPR016187">
    <property type="entry name" value="CTDL_fold"/>
</dbReference>
<keyword evidence="1" id="KW-0430">Lectin</keyword>